<dbReference type="GO" id="GO:0016787">
    <property type="term" value="F:hydrolase activity"/>
    <property type="evidence" value="ECO:0007669"/>
    <property type="project" value="UniProtKB-KW"/>
</dbReference>
<proteinExistence type="predicted"/>
<accession>A0ABR7PTH3</accession>
<dbReference type="SUPFAM" id="SSF53474">
    <property type="entry name" value="alpha/beta-Hydrolases"/>
    <property type="match status" value="1"/>
</dbReference>
<dbReference type="Proteomes" id="UP000736373">
    <property type="component" value="Unassembled WGS sequence"/>
</dbReference>
<name>A0ABR7PTH3_9BURK</name>
<dbReference type="Gene3D" id="3.40.50.1820">
    <property type="entry name" value="alpha/beta hydrolase"/>
    <property type="match status" value="1"/>
</dbReference>
<dbReference type="PANTHER" id="PTHR42977:SF3">
    <property type="entry name" value="AB HYDROLASE-1 DOMAIN-CONTAINING PROTEIN"/>
    <property type="match status" value="1"/>
</dbReference>
<reference evidence="3 4" key="1">
    <citation type="submission" date="2019-09" db="EMBL/GenBank/DDBJ databases">
        <title>Paraburkholderia podalyriae sp. nov., A South African Podalyria-associated rhizobium.</title>
        <authorList>
            <person name="Mavima L."/>
            <person name="Beukes C.W."/>
            <person name="Palmer M."/>
            <person name="De Meyer S.E."/>
            <person name="James E.K."/>
            <person name="Maluk M."/>
            <person name="Avontuur J.R."/>
            <person name="Chan W.Y."/>
            <person name="Venter S.N."/>
            <person name="Steenkamp E.T."/>
        </authorList>
    </citation>
    <scope>NUCLEOTIDE SEQUENCE [LARGE SCALE GENOMIC DNA]</scope>
    <source>
        <strain evidence="3 4">WC7.3b</strain>
    </source>
</reference>
<evidence type="ECO:0000313" key="4">
    <source>
        <dbReference type="Proteomes" id="UP000736373"/>
    </source>
</evidence>
<dbReference type="Pfam" id="PF00561">
    <property type="entry name" value="Abhydrolase_1"/>
    <property type="match status" value="1"/>
</dbReference>
<keyword evidence="4" id="KW-1185">Reference proteome</keyword>
<dbReference type="PANTHER" id="PTHR42977">
    <property type="entry name" value="HYDROLASE-RELATED"/>
    <property type="match status" value="1"/>
</dbReference>
<dbReference type="InterPro" id="IPR000639">
    <property type="entry name" value="Epox_hydrolase-like"/>
</dbReference>
<gene>
    <name evidence="3" type="ORF">F6X42_24040</name>
</gene>
<evidence type="ECO:0000256" key="1">
    <source>
        <dbReference type="ARBA" id="ARBA00022801"/>
    </source>
</evidence>
<evidence type="ECO:0000313" key="3">
    <source>
        <dbReference type="EMBL" id="MBC8749538.1"/>
    </source>
</evidence>
<comment type="caution">
    <text evidence="3">The sequence shown here is derived from an EMBL/GenBank/DDBJ whole genome shotgun (WGS) entry which is preliminary data.</text>
</comment>
<dbReference type="PRINTS" id="PR00111">
    <property type="entry name" value="ABHYDROLASE"/>
</dbReference>
<organism evidence="3 4">
    <name type="scientific">Paraburkholderia podalyriae</name>
    <dbReference type="NCBI Taxonomy" id="1938811"/>
    <lineage>
        <taxon>Bacteria</taxon>
        <taxon>Pseudomonadati</taxon>
        <taxon>Pseudomonadota</taxon>
        <taxon>Betaproteobacteria</taxon>
        <taxon>Burkholderiales</taxon>
        <taxon>Burkholderiaceae</taxon>
        <taxon>Paraburkholderia</taxon>
    </lineage>
</organism>
<dbReference type="InterPro" id="IPR029058">
    <property type="entry name" value="AB_hydrolase_fold"/>
</dbReference>
<dbReference type="EMBL" id="VZQQ01000021">
    <property type="protein sequence ID" value="MBC8749538.1"/>
    <property type="molecule type" value="Genomic_DNA"/>
</dbReference>
<keyword evidence="1 3" id="KW-0378">Hydrolase</keyword>
<evidence type="ECO:0000259" key="2">
    <source>
        <dbReference type="Pfam" id="PF00561"/>
    </source>
</evidence>
<dbReference type="PRINTS" id="PR00412">
    <property type="entry name" value="EPOXHYDRLASE"/>
</dbReference>
<sequence>MKLGPDARHPANDARTEDWTFNGLWPYEPRWFQTPEGRLHYVDEGPRDGRPVVLVHGNPTWGFLYRNFIGPLTAAGYRVIVPDHLGFGRSDKPPQPNVYPIAEHARRLDALLESLNLSGAVVVPQDWGGPIGLSWAVAHSERVVGLFVLNTAAHRPRGKYPLPVPLRLFRVPGVGEFMVKGLQLFTRLFFFKVGVVHRERLTPDVRRAYLAPHPTWASRTGVLVFPRQIPTGPDGPVADMMGRIEHGLERHYRGRPVRIMWAMRDLAFSPETLEGMWLQTFPDAEVTRIEDAGHFLQEDAHEAIVPELLRFLAALPDGLAAKKSVRTG</sequence>
<dbReference type="InterPro" id="IPR051340">
    <property type="entry name" value="Haloalkane_dehalogenase"/>
</dbReference>
<dbReference type="InterPro" id="IPR000073">
    <property type="entry name" value="AB_hydrolase_1"/>
</dbReference>
<feature type="domain" description="AB hydrolase-1" evidence="2">
    <location>
        <begin position="51"/>
        <end position="299"/>
    </location>
</feature>
<protein>
    <submittedName>
        <fullName evidence="3">Alpha/beta fold hydrolase</fullName>
    </submittedName>
</protein>
<dbReference type="RefSeq" id="WP_187636537.1">
    <property type="nucleotide sequence ID" value="NZ_VZQQ01000021.1"/>
</dbReference>